<evidence type="ECO:0000256" key="3">
    <source>
        <dbReference type="ARBA" id="ARBA00022741"/>
    </source>
</evidence>
<dbReference type="PANTHER" id="PTHR45900">
    <property type="entry name" value="RECA"/>
    <property type="match status" value="1"/>
</dbReference>
<keyword evidence="4" id="KW-0067">ATP-binding</keyword>
<evidence type="ECO:0000256" key="5">
    <source>
        <dbReference type="ARBA" id="ARBA00023172"/>
    </source>
</evidence>
<feature type="domain" description="RecA-like N-terminal" evidence="6">
    <location>
        <begin position="32"/>
        <end position="111"/>
    </location>
</feature>
<comment type="similarity">
    <text evidence="1">Belongs to the RecA family.</text>
</comment>
<keyword evidence="8" id="KW-1185">Reference proteome</keyword>
<dbReference type="InterPro" id="IPR027417">
    <property type="entry name" value="P-loop_NTPase"/>
</dbReference>
<organism evidence="7 8">
    <name type="scientific">Acidisarcina polymorpha</name>
    <dbReference type="NCBI Taxonomy" id="2211140"/>
    <lineage>
        <taxon>Bacteria</taxon>
        <taxon>Pseudomonadati</taxon>
        <taxon>Acidobacteriota</taxon>
        <taxon>Terriglobia</taxon>
        <taxon>Terriglobales</taxon>
        <taxon>Acidobacteriaceae</taxon>
        <taxon>Acidisarcina</taxon>
    </lineage>
</organism>
<dbReference type="InterPro" id="IPR049428">
    <property type="entry name" value="RecA-like_N"/>
</dbReference>
<dbReference type="Proteomes" id="UP000253606">
    <property type="component" value="Chromosome"/>
</dbReference>
<protein>
    <recommendedName>
        <fullName evidence="2">Protein RecA</fullName>
    </recommendedName>
</protein>
<evidence type="ECO:0000256" key="2">
    <source>
        <dbReference type="ARBA" id="ARBA00015553"/>
    </source>
</evidence>
<dbReference type="GO" id="GO:0006281">
    <property type="term" value="P:DNA repair"/>
    <property type="evidence" value="ECO:0007669"/>
    <property type="project" value="InterPro"/>
</dbReference>
<dbReference type="Gene3D" id="3.40.50.300">
    <property type="entry name" value="P-loop containing nucleotide triphosphate hydrolases"/>
    <property type="match status" value="1"/>
</dbReference>
<dbReference type="Pfam" id="PF00154">
    <property type="entry name" value="RecA_N"/>
    <property type="match status" value="1"/>
</dbReference>
<dbReference type="OrthoDB" id="110850at2"/>
<dbReference type="GO" id="GO:0005524">
    <property type="term" value="F:ATP binding"/>
    <property type="evidence" value="ECO:0007669"/>
    <property type="project" value="UniProtKB-KW"/>
</dbReference>
<dbReference type="SUPFAM" id="SSF52540">
    <property type="entry name" value="P-loop containing nucleoside triphosphate hydrolases"/>
    <property type="match status" value="1"/>
</dbReference>
<evidence type="ECO:0000256" key="4">
    <source>
        <dbReference type="ARBA" id="ARBA00022840"/>
    </source>
</evidence>
<evidence type="ECO:0000313" key="8">
    <source>
        <dbReference type="Proteomes" id="UP000253606"/>
    </source>
</evidence>
<dbReference type="RefSeq" id="WP_114207668.1">
    <property type="nucleotide sequence ID" value="NZ_CP030840.1"/>
</dbReference>
<sequence length="375" mass="39904">MGYSSQSAILKREIEAKLASRIPAALSPQAHQAPRLMASGIAAIDALLDGGLPIGGVTEFTGLASSGRTSMAFSLLAGMSADSACAYIDVDNTLDPKSAAAAGVNLRNLLWVRNAEASADQKYPTSLPSVAPLVALANPLKMVGGHCGSHHPRTETKGIGGALSTLLSQKADARLEKMEGTPGYPNRKLSLAAAPKEQIEYENFNARHADASDPIRQADRRSANEARERAQAPTVFSAMTKKPEKPWTRLDRAIRAANQILQSGGFRVGVLDLASVPSEQAFRIPSATWFRFRRAAQESDAVFLLLTQIACARSSALCVLDCSAGIANASGDLLSGFIHTAEVARQRVSNPYAKKAPGRAMRWEATPAWMRATGR</sequence>
<dbReference type="AlphaFoldDB" id="A0A2Z5G0A9"/>
<dbReference type="GO" id="GO:0003697">
    <property type="term" value="F:single-stranded DNA binding"/>
    <property type="evidence" value="ECO:0007669"/>
    <property type="project" value="InterPro"/>
</dbReference>
<gene>
    <name evidence="7" type="ORF">ACPOL_3174</name>
</gene>
<keyword evidence="3" id="KW-0547">Nucleotide-binding</keyword>
<dbReference type="GO" id="GO:0006310">
    <property type="term" value="P:DNA recombination"/>
    <property type="evidence" value="ECO:0007669"/>
    <property type="project" value="UniProtKB-KW"/>
</dbReference>
<dbReference type="EMBL" id="CP030840">
    <property type="protein sequence ID" value="AXC12469.1"/>
    <property type="molecule type" value="Genomic_DNA"/>
</dbReference>
<keyword evidence="5" id="KW-0233">DNA recombination</keyword>
<reference evidence="7 8" key="1">
    <citation type="journal article" date="2018" name="Front. Microbiol.">
        <title>Hydrolytic Capabilities as a Key to Environmental Success: Chitinolytic and Cellulolytic Acidobacteria From Acidic Sub-arctic Soils and Boreal Peatlands.</title>
        <authorList>
            <person name="Belova S.E."/>
            <person name="Ravin N.V."/>
            <person name="Pankratov T.A."/>
            <person name="Rakitin A.L."/>
            <person name="Ivanova A.A."/>
            <person name="Beletsky A.V."/>
            <person name="Mardanov A.V."/>
            <person name="Sinninghe Damste J.S."/>
            <person name="Dedysh S.N."/>
        </authorList>
    </citation>
    <scope>NUCLEOTIDE SEQUENCE [LARGE SCALE GENOMIC DNA]</scope>
    <source>
        <strain evidence="7 8">SBC82</strain>
    </source>
</reference>
<dbReference type="KEGG" id="abas:ACPOL_3174"/>
<evidence type="ECO:0000259" key="6">
    <source>
        <dbReference type="Pfam" id="PF00154"/>
    </source>
</evidence>
<evidence type="ECO:0000313" key="7">
    <source>
        <dbReference type="EMBL" id="AXC12469.1"/>
    </source>
</evidence>
<proteinExistence type="inferred from homology"/>
<dbReference type="PANTHER" id="PTHR45900:SF1">
    <property type="entry name" value="MITOCHONDRIAL DNA REPAIR PROTEIN RECA HOMOLOG-RELATED"/>
    <property type="match status" value="1"/>
</dbReference>
<name>A0A2Z5G0A9_9BACT</name>
<accession>A0A2Z5G0A9</accession>
<dbReference type="InterPro" id="IPR013765">
    <property type="entry name" value="DNA_recomb/repair_RecA"/>
</dbReference>
<evidence type="ECO:0000256" key="1">
    <source>
        <dbReference type="ARBA" id="ARBA00009391"/>
    </source>
</evidence>